<evidence type="ECO:0000256" key="1">
    <source>
        <dbReference type="SAM" id="MobiDB-lite"/>
    </source>
</evidence>
<keyword evidence="3" id="KW-0732">Signal</keyword>
<feature type="signal peptide" evidence="3">
    <location>
        <begin position="1"/>
        <end position="27"/>
    </location>
</feature>
<evidence type="ECO:0000256" key="3">
    <source>
        <dbReference type="SAM" id="SignalP"/>
    </source>
</evidence>
<proteinExistence type="predicted"/>
<protein>
    <submittedName>
        <fullName evidence="4">Integral membrane protein</fullName>
    </submittedName>
</protein>
<dbReference type="EMBL" id="CM001889">
    <property type="protein sequence ID" value="EOY48742.1"/>
    <property type="molecule type" value="Genomic_DNA"/>
</dbReference>
<keyword evidence="2" id="KW-0472">Membrane</keyword>
<organism evidence="4 5">
    <name type="scientific">Streptomyces lividans 1326</name>
    <dbReference type="NCBI Taxonomy" id="1200984"/>
    <lineage>
        <taxon>Bacteria</taxon>
        <taxon>Bacillati</taxon>
        <taxon>Actinomycetota</taxon>
        <taxon>Actinomycetes</taxon>
        <taxon>Kitasatosporales</taxon>
        <taxon>Streptomycetaceae</taxon>
        <taxon>Streptomyces</taxon>
    </lineage>
</organism>
<dbReference type="AlphaFoldDB" id="A0A7U9DVQ2"/>
<sequence>MSRRLRSALSAALIVLASLLAPCATLAGWAMHGPADTGRYVASMAPLADDPDVRDAAADTLGAGFAGLVDEVAAGPVDGSVRLFVRDAARSFTRTEAFHEGWDAANRTVHAAVLRALRDDGAAGHAITVDLAPVTERVRDRLAEDHVPFARRIPVRHTAVTVLPARQADRLREGYHVLDVAAFWLPLAAVVFAVTAIAVAARRRRAVTAAGIGTALGGALLALAVLAGRRLTVAELPARWTAPPRAPCTTPSPKHCAPPPGSSSPSASRSPWSRGSRAGTGAHRAAGPPRSPPRSLPRSPPPSPARPGRRAPGSETPWRGPRPGG</sequence>
<feature type="region of interest" description="Disordered" evidence="1">
    <location>
        <begin position="241"/>
        <end position="325"/>
    </location>
</feature>
<gene>
    <name evidence="4" type="ORF">SLI_4031</name>
</gene>
<feature type="compositionally biased region" description="Pro residues" evidence="1">
    <location>
        <begin position="289"/>
        <end position="305"/>
    </location>
</feature>
<keyword evidence="2" id="KW-1133">Transmembrane helix</keyword>
<feature type="chain" id="PRO_5030623588" evidence="3">
    <location>
        <begin position="28"/>
        <end position="325"/>
    </location>
</feature>
<evidence type="ECO:0000313" key="5">
    <source>
        <dbReference type="Proteomes" id="UP000014062"/>
    </source>
</evidence>
<keyword evidence="2" id="KW-0812">Transmembrane</keyword>
<evidence type="ECO:0000256" key="2">
    <source>
        <dbReference type="SAM" id="Phobius"/>
    </source>
</evidence>
<evidence type="ECO:0000313" key="4">
    <source>
        <dbReference type="EMBL" id="EOY48742.1"/>
    </source>
</evidence>
<dbReference type="Proteomes" id="UP000014062">
    <property type="component" value="Chromosome"/>
</dbReference>
<feature type="compositionally biased region" description="Low complexity" evidence="1">
    <location>
        <begin position="263"/>
        <end position="288"/>
    </location>
</feature>
<feature type="transmembrane region" description="Helical" evidence="2">
    <location>
        <begin position="207"/>
        <end position="227"/>
    </location>
</feature>
<accession>A0A7U9DVQ2</accession>
<reference evidence="5" key="1">
    <citation type="journal article" date="2013" name="Genome Biol. Evol.">
        <title>The genome sequence of Streptomyces lividans 66 reveals a novel tRNA-dependent peptide biosynthetic system within a metal-related genomic island.</title>
        <authorList>
            <person name="Cruz-Morales P."/>
            <person name="Vijgenboom E."/>
            <person name="Iruegas-Bocardo F."/>
            <person name="Girard G."/>
            <person name="Yanez-Guerra L.A."/>
            <person name="Ramos-Aboites H.E."/>
            <person name="Pernodet J.L."/>
            <person name="Anne J."/>
            <person name="van Wezel G.P."/>
            <person name="Barona-Gomez F."/>
        </authorList>
    </citation>
    <scope>NUCLEOTIDE SEQUENCE [LARGE SCALE GENOMIC DNA]</scope>
    <source>
        <strain evidence="5">1326</strain>
    </source>
</reference>
<feature type="transmembrane region" description="Helical" evidence="2">
    <location>
        <begin position="181"/>
        <end position="200"/>
    </location>
</feature>
<name>A0A7U9DVQ2_STRLI</name>